<dbReference type="SMART" id="SM00342">
    <property type="entry name" value="HTH_ARAC"/>
    <property type="match status" value="1"/>
</dbReference>
<accession>A0A6N2S3N5</accession>
<reference evidence="4" key="1">
    <citation type="submission" date="2019-11" db="EMBL/GenBank/DDBJ databases">
        <authorList>
            <person name="Feng L."/>
        </authorList>
    </citation>
    <scope>NUCLEOTIDE SEQUENCE</scope>
    <source>
        <strain evidence="4">AMuciniphilaLFYP55</strain>
    </source>
</reference>
<keyword evidence="1" id="KW-0805">Transcription regulation</keyword>
<organism evidence="4">
    <name type="scientific">Akkermansia muciniphila</name>
    <dbReference type="NCBI Taxonomy" id="239935"/>
    <lineage>
        <taxon>Bacteria</taxon>
        <taxon>Pseudomonadati</taxon>
        <taxon>Verrucomicrobiota</taxon>
        <taxon>Verrucomicrobiia</taxon>
        <taxon>Verrucomicrobiales</taxon>
        <taxon>Akkermansiaceae</taxon>
        <taxon>Akkermansia</taxon>
    </lineage>
</organism>
<dbReference type="SUPFAM" id="SSF46689">
    <property type="entry name" value="Homeodomain-like"/>
    <property type="match status" value="2"/>
</dbReference>
<dbReference type="Pfam" id="PF06719">
    <property type="entry name" value="AraC_N"/>
    <property type="match status" value="1"/>
</dbReference>
<keyword evidence="2" id="KW-0804">Transcription</keyword>
<dbReference type="GO" id="GO:0003700">
    <property type="term" value="F:DNA-binding transcription factor activity"/>
    <property type="evidence" value="ECO:0007669"/>
    <property type="project" value="InterPro"/>
</dbReference>
<dbReference type="OrthoDB" id="34150at2"/>
<dbReference type="PANTHER" id="PTHR43436">
    <property type="entry name" value="ARAC-FAMILY TRANSCRIPTIONAL REGULATOR"/>
    <property type="match status" value="1"/>
</dbReference>
<evidence type="ECO:0000259" key="3">
    <source>
        <dbReference type="PROSITE" id="PS01124"/>
    </source>
</evidence>
<proteinExistence type="predicted"/>
<dbReference type="Pfam" id="PF12833">
    <property type="entry name" value="HTH_18"/>
    <property type="match status" value="1"/>
</dbReference>
<dbReference type="Gene3D" id="1.10.10.60">
    <property type="entry name" value="Homeodomain-like"/>
    <property type="match status" value="1"/>
</dbReference>
<dbReference type="PANTHER" id="PTHR43436:SF1">
    <property type="entry name" value="TRANSCRIPTIONAL REGULATORY PROTEIN"/>
    <property type="match status" value="1"/>
</dbReference>
<dbReference type="AlphaFoldDB" id="A0A6N2S3N5"/>
<evidence type="ECO:0000313" key="4">
    <source>
        <dbReference type="EMBL" id="VYS87499.1"/>
    </source>
</evidence>
<dbReference type="InterPro" id="IPR018060">
    <property type="entry name" value="HTH_AraC"/>
</dbReference>
<gene>
    <name evidence="4" type="primary">pchR</name>
    <name evidence="4" type="ORF">AMLFYP55_01946</name>
</gene>
<evidence type="ECO:0000256" key="2">
    <source>
        <dbReference type="ARBA" id="ARBA00023163"/>
    </source>
</evidence>
<dbReference type="GO" id="GO:0043565">
    <property type="term" value="F:sequence-specific DNA binding"/>
    <property type="evidence" value="ECO:0007669"/>
    <property type="project" value="InterPro"/>
</dbReference>
<protein>
    <submittedName>
        <fullName evidence="4">Regulatory protein PchR</fullName>
    </submittedName>
</protein>
<sequence>MKEKEKEQGETSASLPTPACRQRKPLRLAGMIAGWTDGKHQVSTAIPGLELHRWESPTEPHSYMFSPHLCLIAQGTKQILLGDEAYLYDAQSFVVSSVELPLVSKIMEASPEKPYLGLTLELDLQEISQLMLHDSVATRPECPTDRGIGVSKMTPALLNAVERLMELLETPADIPVFLPLVRQEIYYRLLMDEQGGRLRQIVVAESHSSQIAKAIDWIKKHFDQPLSIGELASRAGMSPSSFHQHFRTLTAISPLQFQKRIRLNEARRLMLVENMDAGNASFRVGYESPTQFNREYKRMFGNPPRTDIKRLQTMPI</sequence>
<dbReference type="InterPro" id="IPR009594">
    <property type="entry name" value="Tscrpt_reg_HTH_AraC_N"/>
</dbReference>
<name>A0A6N2S3N5_9BACT</name>
<dbReference type="PROSITE" id="PS01124">
    <property type="entry name" value="HTH_ARAC_FAMILY_2"/>
    <property type="match status" value="1"/>
</dbReference>
<dbReference type="EMBL" id="CACRSS010000002">
    <property type="protein sequence ID" value="VYS87499.1"/>
    <property type="molecule type" value="Genomic_DNA"/>
</dbReference>
<dbReference type="InterPro" id="IPR009057">
    <property type="entry name" value="Homeodomain-like_sf"/>
</dbReference>
<evidence type="ECO:0000256" key="1">
    <source>
        <dbReference type="ARBA" id="ARBA00023015"/>
    </source>
</evidence>
<feature type="domain" description="HTH araC/xylS-type" evidence="3">
    <location>
        <begin position="212"/>
        <end position="310"/>
    </location>
</feature>